<keyword evidence="1" id="KW-0106">Calcium</keyword>
<dbReference type="Gene3D" id="1.10.238.10">
    <property type="entry name" value="EF-hand"/>
    <property type="match status" value="2"/>
</dbReference>
<dbReference type="GO" id="GO:0005737">
    <property type="term" value="C:cytoplasm"/>
    <property type="evidence" value="ECO:0007669"/>
    <property type="project" value="TreeGrafter"/>
</dbReference>
<dbReference type="Pfam" id="PF13833">
    <property type="entry name" value="EF-hand_8"/>
    <property type="match status" value="1"/>
</dbReference>
<protein>
    <submittedName>
        <fullName evidence="5">EF-hand calcium-binding domain-containing protein 9-like</fullName>
    </submittedName>
</protein>
<dbReference type="GeneID" id="109486169"/>
<sequence>MRVRSKLLSLMHLDKTYCLLTVRHVKISQTYFSLMDIHGNSSMNDVQMYCFLRLVTDLKKDEIYQLFDMLDVDGSGQLEFSEFFILVCLLIAVQDHVEKQFIYRHCRTIFGLIDIDGSNTITPDEFRALTYLFDFKKRAMNEIFYEFDISGDQELDYREFRLFAMACIDKQQELEKEMLQKAEEMREKALEKEEKKQELKERLEEKGIIAYCVIQ</sequence>
<dbReference type="PANTHER" id="PTHR47065">
    <property type="entry name" value="EF-HAND CALCIUM-BINDING DOMAIN-CONTAINING PROTEIN 9"/>
    <property type="match status" value="1"/>
</dbReference>
<dbReference type="InterPro" id="IPR002048">
    <property type="entry name" value="EF_hand_dom"/>
</dbReference>
<dbReference type="SMART" id="SM00054">
    <property type="entry name" value="EFh"/>
    <property type="match status" value="3"/>
</dbReference>
<feature type="domain" description="EF-hand" evidence="3">
    <location>
        <begin position="101"/>
        <end position="136"/>
    </location>
</feature>
<feature type="coiled-coil region" evidence="2">
    <location>
        <begin position="168"/>
        <end position="206"/>
    </location>
</feature>
<dbReference type="GO" id="GO:0030317">
    <property type="term" value="P:flagellated sperm motility"/>
    <property type="evidence" value="ECO:0007669"/>
    <property type="project" value="TreeGrafter"/>
</dbReference>
<evidence type="ECO:0000313" key="5">
    <source>
        <dbReference type="RefSeq" id="XP_019645435.1"/>
    </source>
</evidence>
<evidence type="ECO:0000259" key="3">
    <source>
        <dbReference type="PROSITE" id="PS50222"/>
    </source>
</evidence>
<dbReference type="RefSeq" id="XP_019645435.1">
    <property type="nucleotide sequence ID" value="XM_019789876.1"/>
</dbReference>
<dbReference type="PANTHER" id="PTHR47065:SF1">
    <property type="entry name" value="EF-HAND CALCIUM-BINDING DOMAIN-CONTAINING PROTEIN 9"/>
    <property type="match status" value="1"/>
</dbReference>
<dbReference type="PROSITE" id="PS50222">
    <property type="entry name" value="EF_HAND_2"/>
    <property type="match status" value="2"/>
</dbReference>
<dbReference type="Pfam" id="PF13202">
    <property type="entry name" value="EF-hand_5"/>
    <property type="match status" value="1"/>
</dbReference>
<keyword evidence="2" id="KW-0175">Coiled coil</keyword>
<proteinExistence type="predicted"/>
<dbReference type="KEGG" id="bbel:109486169"/>
<dbReference type="Proteomes" id="UP000515135">
    <property type="component" value="Unplaced"/>
</dbReference>
<dbReference type="SUPFAM" id="SSF47473">
    <property type="entry name" value="EF-hand"/>
    <property type="match status" value="1"/>
</dbReference>
<keyword evidence="4" id="KW-1185">Reference proteome</keyword>
<dbReference type="AlphaFoldDB" id="A0A6P4ZW73"/>
<gene>
    <name evidence="5" type="primary">LOC109486169</name>
</gene>
<dbReference type="GO" id="GO:0005509">
    <property type="term" value="F:calcium ion binding"/>
    <property type="evidence" value="ECO:0007669"/>
    <property type="project" value="InterPro"/>
</dbReference>
<reference evidence="5" key="1">
    <citation type="submission" date="2025-08" db="UniProtKB">
        <authorList>
            <consortium name="RefSeq"/>
        </authorList>
    </citation>
    <scope>IDENTIFICATION</scope>
    <source>
        <tissue evidence="5">Gonad</tissue>
    </source>
</reference>
<dbReference type="PROSITE" id="PS00018">
    <property type="entry name" value="EF_HAND_1"/>
    <property type="match status" value="3"/>
</dbReference>
<dbReference type="InterPro" id="IPR042798">
    <property type="entry name" value="EFCAB9"/>
</dbReference>
<organism evidence="4 5">
    <name type="scientific">Branchiostoma belcheri</name>
    <name type="common">Amphioxus</name>
    <dbReference type="NCBI Taxonomy" id="7741"/>
    <lineage>
        <taxon>Eukaryota</taxon>
        <taxon>Metazoa</taxon>
        <taxon>Chordata</taxon>
        <taxon>Cephalochordata</taxon>
        <taxon>Leptocardii</taxon>
        <taxon>Amphioxiformes</taxon>
        <taxon>Branchiostomatidae</taxon>
        <taxon>Branchiostoma</taxon>
    </lineage>
</organism>
<accession>A0A6P4ZW73</accession>
<evidence type="ECO:0000256" key="1">
    <source>
        <dbReference type="ARBA" id="ARBA00022837"/>
    </source>
</evidence>
<dbReference type="GO" id="GO:0097228">
    <property type="term" value="C:sperm principal piece"/>
    <property type="evidence" value="ECO:0007669"/>
    <property type="project" value="TreeGrafter"/>
</dbReference>
<evidence type="ECO:0000313" key="4">
    <source>
        <dbReference type="Proteomes" id="UP000515135"/>
    </source>
</evidence>
<dbReference type="GO" id="GO:0061891">
    <property type="term" value="F:calcium ion sensor activity"/>
    <property type="evidence" value="ECO:0007669"/>
    <property type="project" value="TreeGrafter"/>
</dbReference>
<evidence type="ECO:0000256" key="2">
    <source>
        <dbReference type="SAM" id="Coils"/>
    </source>
</evidence>
<dbReference type="InterPro" id="IPR018247">
    <property type="entry name" value="EF_Hand_1_Ca_BS"/>
</dbReference>
<feature type="domain" description="EF-hand" evidence="3">
    <location>
        <begin position="58"/>
        <end position="93"/>
    </location>
</feature>
<name>A0A6P4ZW73_BRABE</name>
<dbReference type="OrthoDB" id="186625at2759"/>
<dbReference type="InterPro" id="IPR011992">
    <property type="entry name" value="EF-hand-dom_pair"/>
</dbReference>